<dbReference type="PANTHER" id="PTHR36307:SF1">
    <property type="entry name" value="FLAGELLA BASAL BODY P-RING FORMATION PROTEIN FLGA"/>
    <property type="match status" value="1"/>
</dbReference>
<name>A0A212JPD0_9PROT</name>
<keyword evidence="6" id="KW-0966">Cell projection</keyword>
<evidence type="ECO:0000256" key="1">
    <source>
        <dbReference type="ARBA" id="ARBA00004418"/>
    </source>
</evidence>
<dbReference type="EMBL" id="FLUO01000001">
    <property type="protein sequence ID" value="SBW01289.1"/>
    <property type="molecule type" value="Genomic_DNA"/>
</dbReference>
<sequence>MNLRILTLALGLAALPGTAPAQSLGVQIAAAPAAAEETLNALNPVITVRGATIRVSDVFSGPIPKGDRAILNAPAPGERMVIEADLLARIARLYELDWKPLSRDIRAVVKRDSRTVSEAEILDEVRLALTDRGAPTESELVPATAGFAVQLPAEATPAVSVGQLAYDPRTQRFSSVVDVTATEGDRVVYTRQIAVAGRVFETTAVPVLTTTLNRGEVISAHDITVANVRTDRVGDGAVTDPYALVGKQARRQIKEGEPVRANQLQTQVLVSRGDEVVIFYALKTMNLTAKGKALEAGGQGDMIRILNTKSNRTLLAKVVQPHQVVVDVISTQSALR</sequence>
<dbReference type="AlphaFoldDB" id="A0A212JPD0"/>
<dbReference type="CDD" id="cd11614">
    <property type="entry name" value="SAF_CpaB_FlgA_like"/>
    <property type="match status" value="1"/>
</dbReference>
<dbReference type="GO" id="GO:0042597">
    <property type="term" value="C:periplasmic space"/>
    <property type="evidence" value="ECO:0007669"/>
    <property type="project" value="UniProtKB-SubCell"/>
</dbReference>
<comment type="subcellular location">
    <subcellularLocation>
        <location evidence="1">Periplasm</location>
    </subcellularLocation>
</comment>
<dbReference type="PANTHER" id="PTHR36307">
    <property type="entry name" value="FLAGELLA BASAL BODY P-RING FORMATION PROTEIN FLGA"/>
    <property type="match status" value="1"/>
</dbReference>
<feature type="signal peptide" evidence="4">
    <location>
        <begin position="1"/>
        <end position="21"/>
    </location>
</feature>
<organism evidence="6">
    <name type="scientific">uncultured Alphaproteobacteria bacterium</name>
    <dbReference type="NCBI Taxonomy" id="91750"/>
    <lineage>
        <taxon>Bacteria</taxon>
        <taxon>Pseudomonadati</taxon>
        <taxon>Pseudomonadota</taxon>
        <taxon>Alphaproteobacteria</taxon>
        <taxon>environmental samples</taxon>
    </lineage>
</organism>
<dbReference type="InterPro" id="IPR039246">
    <property type="entry name" value="Flagellar_FlgA"/>
</dbReference>
<evidence type="ECO:0000313" key="6">
    <source>
        <dbReference type="EMBL" id="SBW01289.1"/>
    </source>
</evidence>
<evidence type="ECO:0000259" key="5">
    <source>
        <dbReference type="SMART" id="SM00858"/>
    </source>
</evidence>
<keyword evidence="6" id="KW-0969">Cilium</keyword>
<proteinExistence type="predicted"/>
<evidence type="ECO:0000256" key="2">
    <source>
        <dbReference type="ARBA" id="ARBA00022729"/>
    </source>
</evidence>
<feature type="chain" id="PRO_5012487980" evidence="4">
    <location>
        <begin position="22"/>
        <end position="336"/>
    </location>
</feature>
<evidence type="ECO:0000256" key="3">
    <source>
        <dbReference type="ARBA" id="ARBA00022764"/>
    </source>
</evidence>
<dbReference type="InterPro" id="IPR013974">
    <property type="entry name" value="SAF"/>
</dbReference>
<reference evidence="6" key="1">
    <citation type="submission" date="2016-04" db="EMBL/GenBank/DDBJ databases">
        <authorList>
            <person name="Evans L.H."/>
            <person name="Alamgir A."/>
            <person name="Owens N."/>
            <person name="Weber N.D."/>
            <person name="Virtaneva K."/>
            <person name="Barbian K."/>
            <person name="Babar A."/>
            <person name="Rosenke K."/>
        </authorList>
    </citation>
    <scope>NUCLEOTIDE SEQUENCE</scope>
    <source>
        <strain evidence="6">86</strain>
    </source>
</reference>
<dbReference type="Gene3D" id="2.30.30.760">
    <property type="match status" value="1"/>
</dbReference>
<evidence type="ECO:0000256" key="4">
    <source>
        <dbReference type="SAM" id="SignalP"/>
    </source>
</evidence>
<accession>A0A212JPD0</accession>
<feature type="domain" description="SAF" evidence="5">
    <location>
        <begin position="203"/>
        <end position="265"/>
    </location>
</feature>
<dbReference type="Pfam" id="PF13144">
    <property type="entry name" value="ChapFlgA"/>
    <property type="match status" value="1"/>
</dbReference>
<dbReference type="SMART" id="SM00858">
    <property type="entry name" value="SAF"/>
    <property type="match status" value="1"/>
</dbReference>
<dbReference type="Gene3D" id="3.90.1210.10">
    <property type="entry name" value="Antifreeze-like/N-acetylneuraminic acid synthase C-terminal domain"/>
    <property type="match status" value="1"/>
</dbReference>
<keyword evidence="6" id="KW-0282">Flagellum</keyword>
<gene>
    <name evidence="6" type="ORF">KL86APRO_11404</name>
</gene>
<keyword evidence="3" id="KW-0574">Periplasm</keyword>
<keyword evidence="2 4" id="KW-0732">Signal</keyword>
<protein>
    <submittedName>
        <fullName evidence="6">Putative Flagellar basal-body P-ring formation protein FlgA</fullName>
    </submittedName>
</protein>
<dbReference type="InterPro" id="IPR017585">
    <property type="entry name" value="SAF_FlgA"/>
</dbReference>
<dbReference type="NCBIfam" id="TIGR03170">
    <property type="entry name" value="flgA_cterm"/>
    <property type="match status" value="1"/>
</dbReference>
<dbReference type="GO" id="GO:0044780">
    <property type="term" value="P:bacterial-type flagellum assembly"/>
    <property type="evidence" value="ECO:0007669"/>
    <property type="project" value="InterPro"/>
</dbReference>